<evidence type="ECO:0000256" key="4">
    <source>
        <dbReference type="ARBA" id="ARBA00022679"/>
    </source>
</evidence>
<keyword evidence="5 9" id="KW-0547">Nucleotide-binding</keyword>
<dbReference type="UniPathway" id="UPA00068">
    <property type="reaction ID" value="UER00107"/>
</dbReference>
<feature type="site" description="Transition state stabilizer" evidence="9">
    <location>
        <position position="227"/>
    </location>
</feature>
<protein>
    <recommendedName>
        <fullName evidence="9">Acetylglutamate kinase</fullName>
        <ecNumber evidence="9">2.7.2.8</ecNumber>
    </recommendedName>
    <alternativeName>
        <fullName evidence="9">N-acetyl-L-glutamate 5-phosphotransferase</fullName>
    </alternativeName>
    <alternativeName>
        <fullName evidence="9">NAG kinase</fullName>
        <shortName evidence="9">NAGK</shortName>
    </alternativeName>
</protein>
<dbReference type="PIRSF" id="PIRSF000728">
    <property type="entry name" value="NAGK"/>
    <property type="match status" value="1"/>
</dbReference>
<evidence type="ECO:0000256" key="7">
    <source>
        <dbReference type="ARBA" id="ARBA00022840"/>
    </source>
</evidence>
<dbReference type="AlphaFoldDB" id="A0A267MP40"/>
<keyword evidence="7 9" id="KW-0067">ATP-binding</keyword>
<dbReference type="Pfam" id="PF00696">
    <property type="entry name" value="AA_kinase"/>
    <property type="match status" value="1"/>
</dbReference>
<feature type="site" description="Transition state stabilizer" evidence="9">
    <location>
        <position position="12"/>
    </location>
</feature>
<keyword evidence="2 9" id="KW-0055">Arginine biosynthesis</keyword>
<evidence type="ECO:0000256" key="9">
    <source>
        <dbReference type="HAMAP-Rule" id="MF_00082"/>
    </source>
</evidence>
<evidence type="ECO:0000256" key="5">
    <source>
        <dbReference type="ARBA" id="ARBA00022741"/>
    </source>
</evidence>
<dbReference type="InterPro" id="IPR037528">
    <property type="entry name" value="ArgB"/>
</dbReference>
<evidence type="ECO:0000256" key="2">
    <source>
        <dbReference type="ARBA" id="ARBA00022571"/>
    </source>
</evidence>
<keyword evidence="4 9" id="KW-0808">Transferase</keyword>
<name>A0A267MP40_9FIRM</name>
<dbReference type="NCBIfam" id="TIGR00761">
    <property type="entry name" value="argB"/>
    <property type="match status" value="1"/>
</dbReference>
<proteinExistence type="inferred from homology"/>
<dbReference type="GO" id="GO:0005524">
    <property type="term" value="F:ATP binding"/>
    <property type="evidence" value="ECO:0007669"/>
    <property type="project" value="UniProtKB-UniRule"/>
</dbReference>
<evidence type="ECO:0000256" key="8">
    <source>
        <dbReference type="ARBA" id="ARBA00048141"/>
    </source>
</evidence>
<evidence type="ECO:0000256" key="6">
    <source>
        <dbReference type="ARBA" id="ARBA00022777"/>
    </source>
</evidence>
<feature type="domain" description="Aspartate/glutamate/uridylate kinase" evidence="10">
    <location>
        <begin position="7"/>
        <end position="246"/>
    </location>
</feature>
<comment type="subcellular location">
    <subcellularLocation>
        <location evidence="9">Cytoplasm</location>
    </subcellularLocation>
</comment>
<dbReference type="GO" id="GO:0005737">
    <property type="term" value="C:cytoplasm"/>
    <property type="evidence" value="ECO:0007669"/>
    <property type="project" value="UniProtKB-SubCell"/>
</dbReference>
<organism evidence="11 12">
    <name type="scientific">Anaeromicrobium sediminis</name>
    <dbReference type="NCBI Taxonomy" id="1478221"/>
    <lineage>
        <taxon>Bacteria</taxon>
        <taxon>Bacillati</taxon>
        <taxon>Bacillota</taxon>
        <taxon>Clostridia</taxon>
        <taxon>Peptostreptococcales</taxon>
        <taxon>Thermotaleaceae</taxon>
        <taxon>Anaeromicrobium</taxon>
    </lineage>
</organism>
<dbReference type="EMBL" id="NIBG01000002">
    <property type="protein sequence ID" value="PAB60668.1"/>
    <property type="molecule type" value="Genomic_DNA"/>
</dbReference>
<dbReference type="InterPro" id="IPR004662">
    <property type="entry name" value="AcgluKinase_fam"/>
</dbReference>
<sequence length="268" mass="29345">MSIDGKKIVVIKYGGSALSKSDSIKNISEDICYLKSKGMYPVIVHGGGPYISEEMKKSGKESLFIEGLRVTDKETVEIVKKVLIGQVNKDLVVEINKFKGNAIGISGIDGNLIEVSKKYINNMDLGFVGNIEKINKNILKILIESGYTPVIAPLGVDEKNDVYNVNADYGATHIATALGAHTLIFLTDVAGILRDSNDESSLIEKIEIDEVDDYIEKGIISGGMIPKIKCCVKGIKDNVKKVYITNGKNKNCVRDVFFNKKLKKTLVV</sequence>
<dbReference type="FunFam" id="3.40.1160.10:FF:000004">
    <property type="entry name" value="Acetylglutamate kinase"/>
    <property type="match status" value="1"/>
</dbReference>
<comment type="pathway">
    <text evidence="1 9">Amino-acid biosynthesis; L-arginine biosynthesis; N(2)-acetyl-L-ornithine from L-glutamate: step 2/4.</text>
</comment>
<keyword evidence="12" id="KW-1185">Reference proteome</keyword>
<evidence type="ECO:0000259" key="10">
    <source>
        <dbReference type="Pfam" id="PF00696"/>
    </source>
</evidence>
<keyword evidence="9" id="KW-0963">Cytoplasm</keyword>
<feature type="binding site" evidence="9">
    <location>
        <position position="69"/>
    </location>
    <ligand>
        <name>substrate</name>
    </ligand>
</feature>
<keyword evidence="6 9" id="KW-0418">Kinase</keyword>
<accession>A0A267MP40</accession>
<dbReference type="RefSeq" id="WP_095131138.1">
    <property type="nucleotide sequence ID" value="NZ_NIBG01000002.1"/>
</dbReference>
<evidence type="ECO:0000256" key="3">
    <source>
        <dbReference type="ARBA" id="ARBA00022605"/>
    </source>
</evidence>
<dbReference type="PANTHER" id="PTHR23342:SF0">
    <property type="entry name" value="N-ACETYLGLUTAMATE SYNTHASE, MITOCHONDRIAL"/>
    <property type="match status" value="1"/>
</dbReference>
<reference evidence="11 12" key="1">
    <citation type="submission" date="2017-06" db="EMBL/GenBank/DDBJ databases">
        <title>Draft genome sequence of anaerobic fermentative bacterium Anaeromicrobium sediminis DY2726D isolated from West Pacific Ocean sediments.</title>
        <authorList>
            <person name="Zeng X."/>
        </authorList>
    </citation>
    <scope>NUCLEOTIDE SEQUENCE [LARGE SCALE GENOMIC DNA]</scope>
    <source>
        <strain evidence="11 12">DY2726D</strain>
    </source>
</reference>
<evidence type="ECO:0000256" key="1">
    <source>
        <dbReference type="ARBA" id="ARBA00004828"/>
    </source>
</evidence>
<dbReference type="EC" id="2.7.2.8" evidence="9"/>
<dbReference type="SUPFAM" id="SSF53633">
    <property type="entry name" value="Carbamate kinase-like"/>
    <property type="match status" value="1"/>
</dbReference>
<dbReference type="GO" id="GO:0003991">
    <property type="term" value="F:acetylglutamate kinase activity"/>
    <property type="evidence" value="ECO:0007669"/>
    <property type="project" value="UniProtKB-UniRule"/>
</dbReference>
<dbReference type="InterPro" id="IPR001048">
    <property type="entry name" value="Asp/Glu/Uridylate_kinase"/>
</dbReference>
<gene>
    <name evidence="9 11" type="primary">argB</name>
    <name evidence="11" type="ORF">CCE28_03760</name>
</gene>
<comment type="catalytic activity">
    <reaction evidence="8 9">
        <text>N-acetyl-L-glutamate + ATP = N-acetyl-L-glutamyl 5-phosphate + ADP</text>
        <dbReference type="Rhea" id="RHEA:14629"/>
        <dbReference type="ChEBI" id="CHEBI:30616"/>
        <dbReference type="ChEBI" id="CHEBI:44337"/>
        <dbReference type="ChEBI" id="CHEBI:57936"/>
        <dbReference type="ChEBI" id="CHEBI:456216"/>
        <dbReference type="EC" id="2.7.2.8"/>
    </reaction>
</comment>
<evidence type="ECO:0000313" key="12">
    <source>
        <dbReference type="Proteomes" id="UP000216024"/>
    </source>
</evidence>
<dbReference type="GO" id="GO:0042450">
    <property type="term" value="P:L-arginine biosynthetic process via ornithine"/>
    <property type="evidence" value="ECO:0007669"/>
    <property type="project" value="UniProtKB-UniRule"/>
</dbReference>
<keyword evidence="3 9" id="KW-0028">Amino-acid biosynthesis</keyword>
<evidence type="ECO:0000313" key="11">
    <source>
        <dbReference type="EMBL" id="PAB60668.1"/>
    </source>
</evidence>
<dbReference type="InterPro" id="IPR036393">
    <property type="entry name" value="AceGlu_kinase-like_sf"/>
</dbReference>
<feature type="binding site" evidence="9">
    <location>
        <position position="164"/>
    </location>
    <ligand>
        <name>substrate</name>
    </ligand>
</feature>
<dbReference type="Proteomes" id="UP000216024">
    <property type="component" value="Unassembled WGS sequence"/>
</dbReference>
<dbReference type="HAMAP" id="MF_00082">
    <property type="entry name" value="ArgB"/>
    <property type="match status" value="1"/>
</dbReference>
<dbReference type="OrthoDB" id="9803155at2"/>
<comment type="function">
    <text evidence="9">Catalyzes the ATP-dependent phosphorylation of N-acetyl-L-glutamate.</text>
</comment>
<feature type="binding site" evidence="9">
    <location>
        <begin position="47"/>
        <end position="48"/>
    </location>
    <ligand>
        <name>substrate</name>
    </ligand>
</feature>
<dbReference type="PANTHER" id="PTHR23342">
    <property type="entry name" value="N-ACETYLGLUTAMATE SYNTHASE"/>
    <property type="match status" value="1"/>
</dbReference>
<dbReference type="Gene3D" id="3.40.1160.10">
    <property type="entry name" value="Acetylglutamate kinase-like"/>
    <property type="match status" value="1"/>
</dbReference>
<comment type="caution">
    <text evidence="11">The sequence shown here is derived from an EMBL/GenBank/DDBJ whole genome shotgun (WGS) entry which is preliminary data.</text>
</comment>
<comment type="similarity">
    <text evidence="9">Belongs to the acetylglutamate kinase family. ArgB subfamily.</text>
</comment>